<protein>
    <submittedName>
        <fullName evidence="2">Membrane protein</fullName>
    </submittedName>
</protein>
<feature type="transmembrane region" description="Helical" evidence="1">
    <location>
        <begin position="39"/>
        <end position="57"/>
    </location>
</feature>
<keyword evidence="1" id="KW-0472">Membrane</keyword>
<name>M7N6X1_9FLAO</name>
<reference evidence="2 3" key="1">
    <citation type="submission" date="2012-12" db="EMBL/GenBank/DDBJ databases">
        <title>Genome assembly of Formosa sp. AK20.</title>
        <authorList>
            <person name="Kumar R."/>
            <person name="Khatri I."/>
            <person name="Vaidya B."/>
            <person name="Subramanian S."/>
            <person name="Pinnaka A."/>
        </authorList>
    </citation>
    <scope>NUCLEOTIDE SEQUENCE [LARGE SCALE GENOMIC DNA]</scope>
    <source>
        <strain evidence="2 3">AK20</strain>
    </source>
</reference>
<feature type="transmembrane region" description="Helical" evidence="1">
    <location>
        <begin position="171"/>
        <end position="192"/>
    </location>
</feature>
<dbReference type="AlphaFoldDB" id="M7N6X1"/>
<gene>
    <name evidence="2" type="ORF">D778_01180</name>
</gene>
<evidence type="ECO:0000256" key="1">
    <source>
        <dbReference type="SAM" id="Phobius"/>
    </source>
</evidence>
<evidence type="ECO:0000313" key="2">
    <source>
        <dbReference type="EMBL" id="EMQ94168.1"/>
    </source>
</evidence>
<keyword evidence="1" id="KW-0812">Transmembrane</keyword>
<evidence type="ECO:0000313" key="3">
    <source>
        <dbReference type="Proteomes" id="UP000012024"/>
    </source>
</evidence>
<organism evidence="2 3">
    <name type="scientific">Xanthomarina gelatinilytica</name>
    <dbReference type="NCBI Taxonomy" id="1137281"/>
    <lineage>
        <taxon>Bacteria</taxon>
        <taxon>Pseudomonadati</taxon>
        <taxon>Bacteroidota</taxon>
        <taxon>Flavobacteriia</taxon>
        <taxon>Flavobacteriales</taxon>
        <taxon>Flavobacteriaceae</taxon>
        <taxon>Xanthomarina</taxon>
    </lineage>
</organism>
<dbReference type="Proteomes" id="UP000012024">
    <property type="component" value="Unassembled WGS sequence"/>
</dbReference>
<comment type="caution">
    <text evidence="2">The sequence shown here is derived from an EMBL/GenBank/DDBJ whole genome shotgun (WGS) entry which is preliminary data.</text>
</comment>
<keyword evidence="1" id="KW-1133">Transmembrane helix</keyword>
<feature type="transmembrane region" description="Helical" evidence="1">
    <location>
        <begin position="6"/>
        <end position="27"/>
    </location>
</feature>
<keyword evidence="3" id="KW-1185">Reference proteome</keyword>
<dbReference type="EMBL" id="ANLA01000020">
    <property type="protein sequence ID" value="EMQ94168.1"/>
    <property type="molecule type" value="Genomic_DNA"/>
</dbReference>
<dbReference type="GeneID" id="98642358"/>
<feature type="transmembrane region" description="Helical" evidence="1">
    <location>
        <begin position="212"/>
        <end position="229"/>
    </location>
</feature>
<feature type="transmembrane region" description="Helical" evidence="1">
    <location>
        <begin position="138"/>
        <end position="159"/>
    </location>
</feature>
<feature type="transmembrane region" description="Helical" evidence="1">
    <location>
        <begin position="77"/>
        <end position="96"/>
    </location>
</feature>
<feature type="transmembrane region" description="Helical" evidence="1">
    <location>
        <begin position="108"/>
        <end position="126"/>
    </location>
</feature>
<sequence>MREFLYDYYTFLTKSVEILAFVVSLIVYKKYKNTPVKYFIWFLGWIVFVETIGNYPRHLKDYNLEYLIEGTLIERNYWWYTISWASVATIFYSWFLSQKYDSNTLKTIIKFCIYGYVLTMLVTAIIDYKLFFEIRPTYITVLNVAIIILSTVSYLYNLLNSEKLLNAFKSLYFYVAIILLVWWLITTPLNFFEVYNSDSDWDFVTIKWTIKLIANIFMYLGFAFALIFCKPESE</sequence>
<dbReference type="RefSeq" id="WP_007651255.1">
    <property type="nucleotide sequence ID" value="NZ_ANLA01000020.1"/>
</dbReference>
<accession>M7N6X1</accession>
<dbReference type="eggNOG" id="ENOG502ZBNU">
    <property type="taxonomic scope" value="Bacteria"/>
</dbReference>
<dbReference type="OrthoDB" id="1453530at2"/>
<dbReference type="PATRIC" id="fig|1137281.3.peg.2536"/>
<proteinExistence type="predicted"/>